<reference evidence="15 16" key="1">
    <citation type="journal article" date="2017" name="Nat. Commun.">
        <title>Genome assembly with in vitro proximity ligation data and whole-genome triplication in lettuce.</title>
        <authorList>
            <person name="Reyes-Chin-Wo S."/>
            <person name="Wang Z."/>
            <person name="Yang X."/>
            <person name="Kozik A."/>
            <person name="Arikit S."/>
            <person name="Song C."/>
            <person name="Xia L."/>
            <person name="Froenicke L."/>
            <person name="Lavelle D.O."/>
            <person name="Truco M.J."/>
            <person name="Xia R."/>
            <person name="Zhu S."/>
            <person name="Xu C."/>
            <person name="Xu H."/>
            <person name="Xu X."/>
            <person name="Cox K."/>
            <person name="Korf I."/>
            <person name="Meyers B.C."/>
            <person name="Michelmore R.W."/>
        </authorList>
    </citation>
    <scope>NUCLEOTIDE SEQUENCE [LARGE SCALE GENOMIC DNA]</scope>
    <source>
        <strain evidence="16">cv. Salinas</strain>
        <tissue evidence="15">Seedlings</tissue>
    </source>
</reference>
<dbReference type="OrthoDB" id="1637350at2759"/>
<comment type="subunit">
    <text evidence="5">Monomer.</text>
</comment>
<dbReference type="AlphaFoldDB" id="A0A9R1XL31"/>
<dbReference type="InterPro" id="IPR012334">
    <property type="entry name" value="Pectin_lyas_fold"/>
</dbReference>
<keyword evidence="11" id="KW-0325">Glycoprotein</keyword>
<evidence type="ECO:0000256" key="1">
    <source>
        <dbReference type="ARBA" id="ARBA00000695"/>
    </source>
</evidence>
<evidence type="ECO:0000256" key="13">
    <source>
        <dbReference type="RuleBase" id="RU361123"/>
    </source>
</evidence>
<dbReference type="SMART" id="SM00656">
    <property type="entry name" value="Amb_all"/>
    <property type="match status" value="1"/>
</dbReference>
<evidence type="ECO:0000256" key="5">
    <source>
        <dbReference type="ARBA" id="ARBA00011245"/>
    </source>
</evidence>
<dbReference type="InterPro" id="IPR045032">
    <property type="entry name" value="PEL"/>
</dbReference>
<comment type="function">
    <text evidence="2">Has pectate lyase activity.</text>
</comment>
<feature type="domain" description="Pectate lyase" evidence="14">
    <location>
        <begin position="152"/>
        <end position="349"/>
    </location>
</feature>
<dbReference type="Proteomes" id="UP000235145">
    <property type="component" value="Unassembled WGS sequence"/>
</dbReference>
<feature type="chain" id="PRO_5040538078" description="Pectate lyase" evidence="13">
    <location>
        <begin position="24"/>
        <end position="426"/>
    </location>
</feature>
<dbReference type="InterPro" id="IPR002022">
    <property type="entry name" value="Pec_lyase"/>
</dbReference>
<dbReference type="GO" id="GO:0046872">
    <property type="term" value="F:metal ion binding"/>
    <property type="evidence" value="ECO:0007669"/>
    <property type="project" value="UniProtKB-KW"/>
</dbReference>
<dbReference type="PRINTS" id="PR00807">
    <property type="entry name" value="AMBALLERGEN"/>
</dbReference>
<evidence type="ECO:0000256" key="3">
    <source>
        <dbReference type="ARBA" id="ARBA00005220"/>
    </source>
</evidence>
<keyword evidence="8 13" id="KW-0732">Signal</keyword>
<keyword evidence="10" id="KW-1015">Disulfide bond</keyword>
<keyword evidence="16" id="KW-1185">Reference proteome</keyword>
<evidence type="ECO:0000256" key="4">
    <source>
        <dbReference type="ARBA" id="ARBA00008800"/>
    </source>
</evidence>
<sequence>MGKHKFVLLFTHILVFMAPVIFAGLFSSPEPGNELDDKDAAMDAFINPHDPDSFAAEFATDDKGSERRDLHTTCEAKNDIDKCWRGKSDWAENRQALADCVLGYAKGTTGGKGGDIYVVTDPSDDDCENPKEGTLRFGVTRDRPLWITFDKDMVITLKHELMINSDKTIDGRGASVEIANGGGLGVYKVNNVIIHGIHIHHIKVVDGGKIRTCETKAGSRSKSDGDAISVFGSTKVWIDHVTLDHGEDGLLDVTMKSTAVTISNCDFNHHDKVMLLGADDSHTEDKDMLVTVAFNRFNEGCTQRMPRCRHGFFQVVNNDYNKWKMYAIGGSSNPTILSQGNRFMAADEKRLKQVTARNNAAEDEWKNWKWKSENDIFLNGAYFVQSGGDIQPTAEQSAGLIPPSTIPVETLTRDAGKLKCLPGQPC</sequence>
<comment type="cofactor">
    <cofactor evidence="13">
        <name>Ca(2+)</name>
        <dbReference type="ChEBI" id="CHEBI:29108"/>
    </cofactor>
    <text evidence="13">Binds 1 Ca(2+) ion. Required for its activity.</text>
</comment>
<evidence type="ECO:0000313" key="16">
    <source>
        <dbReference type="Proteomes" id="UP000235145"/>
    </source>
</evidence>
<dbReference type="InterPro" id="IPR011050">
    <property type="entry name" value="Pectin_lyase_fold/virulence"/>
</dbReference>
<organism evidence="15 16">
    <name type="scientific">Lactuca sativa</name>
    <name type="common">Garden lettuce</name>
    <dbReference type="NCBI Taxonomy" id="4236"/>
    <lineage>
        <taxon>Eukaryota</taxon>
        <taxon>Viridiplantae</taxon>
        <taxon>Streptophyta</taxon>
        <taxon>Embryophyta</taxon>
        <taxon>Tracheophyta</taxon>
        <taxon>Spermatophyta</taxon>
        <taxon>Magnoliopsida</taxon>
        <taxon>eudicotyledons</taxon>
        <taxon>Gunneridae</taxon>
        <taxon>Pentapetalae</taxon>
        <taxon>asterids</taxon>
        <taxon>campanulids</taxon>
        <taxon>Asterales</taxon>
        <taxon>Asteraceae</taxon>
        <taxon>Cichorioideae</taxon>
        <taxon>Cichorieae</taxon>
        <taxon>Lactucinae</taxon>
        <taxon>Lactuca</taxon>
    </lineage>
</organism>
<keyword evidence="12 13" id="KW-0456">Lyase</keyword>
<dbReference type="GO" id="GO:0030570">
    <property type="term" value="F:pectate lyase activity"/>
    <property type="evidence" value="ECO:0000318"/>
    <property type="project" value="GO_Central"/>
</dbReference>
<gene>
    <name evidence="15" type="ORF">LSAT_V11C300121770</name>
</gene>
<comment type="pathway">
    <text evidence="3 13">Glycan metabolism; pectin degradation; 2-dehydro-3-deoxy-D-gluconate from pectin: step 2/5.</text>
</comment>
<dbReference type="InterPro" id="IPR018082">
    <property type="entry name" value="AmbAllergen"/>
</dbReference>
<evidence type="ECO:0000256" key="2">
    <source>
        <dbReference type="ARBA" id="ARBA00002799"/>
    </source>
</evidence>
<protein>
    <recommendedName>
        <fullName evidence="6 13">Pectate lyase</fullName>
        <ecNumber evidence="6 13">4.2.2.2</ecNumber>
    </recommendedName>
</protein>
<dbReference type="EMBL" id="NBSK02000003">
    <property type="protein sequence ID" value="KAJ0218740.1"/>
    <property type="molecule type" value="Genomic_DNA"/>
</dbReference>
<evidence type="ECO:0000259" key="14">
    <source>
        <dbReference type="SMART" id="SM00656"/>
    </source>
</evidence>
<feature type="signal peptide" evidence="13">
    <location>
        <begin position="1"/>
        <end position="23"/>
    </location>
</feature>
<keyword evidence="7 13" id="KW-0479">Metal-binding</keyword>
<evidence type="ECO:0000256" key="10">
    <source>
        <dbReference type="ARBA" id="ARBA00023157"/>
    </source>
</evidence>
<evidence type="ECO:0000256" key="12">
    <source>
        <dbReference type="ARBA" id="ARBA00023239"/>
    </source>
</evidence>
<dbReference type="EC" id="4.2.2.2" evidence="6 13"/>
<dbReference type="Pfam" id="PF00544">
    <property type="entry name" value="Pectate_lyase_4"/>
    <property type="match status" value="1"/>
</dbReference>
<evidence type="ECO:0000256" key="8">
    <source>
        <dbReference type="ARBA" id="ARBA00022729"/>
    </source>
</evidence>
<evidence type="ECO:0000256" key="7">
    <source>
        <dbReference type="ARBA" id="ARBA00022723"/>
    </source>
</evidence>
<name>A0A9R1XL31_LACSA</name>
<comment type="catalytic activity">
    <reaction evidence="1 13">
        <text>Eliminative cleavage of (1-&gt;4)-alpha-D-galacturonan to give oligosaccharides with 4-deoxy-alpha-D-galact-4-enuronosyl groups at their non-reducing ends.</text>
        <dbReference type="EC" id="4.2.2.2"/>
    </reaction>
</comment>
<accession>A0A9R1XL31</accession>
<evidence type="ECO:0000256" key="9">
    <source>
        <dbReference type="ARBA" id="ARBA00022837"/>
    </source>
</evidence>
<keyword evidence="9 13" id="KW-0106">Calcium</keyword>
<comment type="similarity">
    <text evidence="4">Belongs to the polysaccharide lyase 1 family. Amb a subfamily.</text>
</comment>
<evidence type="ECO:0000313" key="15">
    <source>
        <dbReference type="EMBL" id="KAJ0218740.1"/>
    </source>
</evidence>
<dbReference type="PANTHER" id="PTHR31683:SF159">
    <property type="entry name" value="PECTATE LYASE"/>
    <property type="match status" value="1"/>
</dbReference>
<evidence type="ECO:0000256" key="11">
    <source>
        <dbReference type="ARBA" id="ARBA00023180"/>
    </source>
</evidence>
<evidence type="ECO:0000256" key="6">
    <source>
        <dbReference type="ARBA" id="ARBA00012272"/>
    </source>
</evidence>
<proteinExistence type="inferred from homology"/>
<dbReference type="Gene3D" id="2.160.20.10">
    <property type="entry name" value="Single-stranded right-handed beta-helix, Pectin lyase-like"/>
    <property type="match status" value="1"/>
</dbReference>
<dbReference type="PANTHER" id="PTHR31683">
    <property type="entry name" value="PECTATE LYASE 18-RELATED"/>
    <property type="match status" value="1"/>
</dbReference>
<comment type="caution">
    <text evidence="15">The sequence shown here is derived from an EMBL/GenBank/DDBJ whole genome shotgun (WGS) entry which is preliminary data.</text>
</comment>
<dbReference type="SUPFAM" id="SSF51126">
    <property type="entry name" value="Pectin lyase-like"/>
    <property type="match status" value="1"/>
</dbReference>